<keyword evidence="7" id="KW-1185">Reference proteome</keyword>
<dbReference type="SUPFAM" id="SSF47413">
    <property type="entry name" value="lambda repressor-like DNA-binding domains"/>
    <property type="match status" value="1"/>
</dbReference>
<feature type="compositionally biased region" description="Basic and acidic residues" evidence="4">
    <location>
        <begin position="363"/>
        <end position="374"/>
    </location>
</feature>
<dbReference type="Pfam" id="PF13407">
    <property type="entry name" value="Peripla_BP_4"/>
    <property type="match status" value="1"/>
</dbReference>
<dbReference type="RefSeq" id="WP_227322495.1">
    <property type="nucleotide sequence ID" value="NZ_JAESVB010000008.1"/>
</dbReference>
<dbReference type="EMBL" id="JAESVB010000008">
    <property type="protein sequence ID" value="MCB8876837.1"/>
    <property type="molecule type" value="Genomic_DNA"/>
</dbReference>
<dbReference type="PANTHER" id="PTHR30146">
    <property type="entry name" value="LACI-RELATED TRANSCRIPTIONAL REPRESSOR"/>
    <property type="match status" value="1"/>
</dbReference>
<reference evidence="6" key="1">
    <citation type="journal article" date="2021" name="Microorganisms">
        <title>Acidisoma silvae sp. nov. and Acidisomacellulosilytica sp. nov., Two Acidophilic Bacteria Isolated from Decaying Wood, Hydrolyzing Cellulose and Producing Poly-3-hydroxybutyrate.</title>
        <authorList>
            <person name="Mieszkin S."/>
            <person name="Pouder E."/>
            <person name="Uroz S."/>
            <person name="Simon-Colin C."/>
            <person name="Alain K."/>
        </authorList>
    </citation>
    <scope>NUCLEOTIDE SEQUENCE</scope>
    <source>
        <strain evidence="6">HW T2.11</strain>
    </source>
</reference>
<proteinExistence type="predicted"/>
<dbReference type="CDD" id="cd06307">
    <property type="entry name" value="PBP1_sugar_binding"/>
    <property type="match status" value="1"/>
</dbReference>
<dbReference type="Gene3D" id="3.40.50.2300">
    <property type="match status" value="2"/>
</dbReference>
<dbReference type="PROSITE" id="PS50932">
    <property type="entry name" value="HTH_LACI_2"/>
    <property type="match status" value="1"/>
</dbReference>
<evidence type="ECO:0000313" key="7">
    <source>
        <dbReference type="Proteomes" id="UP000708298"/>
    </source>
</evidence>
<evidence type="ECO:0000313" key="6">
    <source>
        <dbReference type="EMBL" id="MCB8876837.1"/>
    </source>
</evidence>
<dbReference type="GO" id="GO:0003700">
    <property type="term" value="F:DNA-binding transcription factor activity"/>
    <property type="evidence" value="ECO:0007669"/>
    <property type="project" value="TreeGrafter"/>
</dbReference>
<dbReference type="Proteomes" id="UP000708298">
    <property type="component" value="Unassembled WGS sequence"/>
</dbReference>
<evidence type="ECO:0000256" key="3">
    <source>
        <dbReference type="ARBA" id="ARBA00023163"/>
    </source>
</evidence>
<dbReference type="SMART" id="SM00354">
    <property type="entry name" value="HTH_LACI"/>
    <property type="match status" value="1"/>
</dbReference>
<sequence>MSRTFLVKEIAAQSGLSVATVDRVLNKRDGVRALTRLRVEEAIRDLEGQSRQRALSGRKFTIDLVMETPARFSATVRAALEAELPTLQPAVFRARFHLWEMIPTEALVQALDGIRRRGSHGVILKAPDVPDVAAAVDRLAEAGIPVVTLVTDLPHSRRHAYVGIDNRAAGETAAYLIGAWLKPSAARVLVTLSSNRFRGEEERESGFRQALRRLHPEIGIVEVSEGFGMDQETVALARRALLADSRITGAYSIGGGNRAVLAAFAEAQRPCTAFIAHDLDAENAPLLRDRQISAVLHHDLNRDMRTACRHIMQAHGALKDVPGAALSPVQVITPFNLPPSVSLEPEKSLRPISRPHRASAETWHPDRAERRRHR</sequence>
<dbReference type="CDD" id="cd01392">
    <property type="entry name" value="HTH_LacI"/>
    <property type="match status" value="1"/>
</dbReference>
<gene>
    <name evidence="6" type="ORF">ASILVAE211_16715</name>
</gene>
<dbReference type="InterPro" id="IPR025997">
    <property type="entry name" value="SBP_2_dom"/>
</dbReference>
<dbReference type="InterPro" id="IPR028082">
    <property type="entry name" value="Peripla_BP_I"/>
</dbReference>
<accession>A0A963YUK7</accession>
<dbReference type="Pfam" id="PF00356">
    <property type="entry name" value="LacI"/>
    <property type="match status" value="1"/>
</dbReference>
<keyword evidence="2 6" id="KW-0238">DNA-binding</keyword>
<dbReference type="GO" id="GO:0000976">
    <property type="term" value="F:transcription cis-regulatory region binding"/>
    <property type="evidence" value="ECO:0007669"/>
    <property type="project" value="TreeGrafter"/>
</dbReference>
<evidence type="ECO:0000256" key="2">
    <source>
        <dbReference type="ARBA" id="ARBA00023125"/>
    </source>
</evidence>
<dbReference type="InterPro" id="IPR000843">
    <property type="entry name" value="HTH_LacI"/>
</dbReference>
<dbReference type="InterPro" id="IPR010982">
    <property type="entry name" value="Lambda_DNA-bd_dom_sf"/>
</dbReference>
<keyword evidence="1" id="KW-0805">Transcription regulation</keyword>
<dbReference type="SUPFAM" id="SSF53822">
    <property type="entry name" value="Periplasmic binding protein-like I"/>
    <property type="match status" value="1"/>
</dbReference>
<name>A0A963YUK7_9PROT</name>
<evidence type="ECO:0000259" key="5">
    <source>
        <dbReference type="PROSITE" id="PS50932"/>
    </source>
</evidence>
<evidence type="ECO:0000256" key="1">
    <source>
        <dbReference type="ARBA" id="ARBA00023015"/>
    </source>
</evidence>
<protein>
    <submittedName>
        <fullName evidence="6">LacI family DNA-binding transcriptional regulator</fullName>
    </submittedName>
</protein>
<comment type="caution">
    <text evidence="6">The sequence shown here is derived from an EMBL/GenBank/DDBJ whole genome shotgun (WGS) entry which is preliminary data.</text>
</comment>
<dbReference type="PANTHER" id="PTHR30146:SF152">
    <property type="entry name" value="TRANSCRIPTIONAL REGULATORY PROTEIN"/>
    <property type="match status" value="1"/>
</dbReference>
<organism evidence="6 7">
    <name type="scientific">Acidisoma silvae</name>
    <dbReference type="NCBI Taxonomy" id="2802396"/>
    <lineage>
        <taxon>Bacteria</taxon>
        <taxon>Pseudomonadati</taxon>
        <taxon>Pseudomonadota</taxon>
        <taxon>Alphaproteobacteria</taxon>
        <taxon>Acetobacterales</taxon>
        <taxon>Acidocellaceae</taxon>
        <taxon>Acidisoma</taxon>
    </lineage>
</organism>
<feature type="region of interest" description="Disordered" evidence="4">
    <location>
        <begin position="343"/>
        <end position="374"/>
    </location>
</feature>
<feature type="domain" description="HTH lacI-type" evidence="5">
    <location>
        <begin position="8"/>
        <end position="46"/>
    </location>
</feature>
<evidence type="ECO:0000256" key="4">
    <source>
        <dbReference type="SAM" id="MobiDB-lite"/>
    </source>
</evidence>
<dbReference type="AlphaFoldDB" id="A0A963YUK7"/>
<keyword evidence="3" id="KW-0804">Transcription</keyword>
<reference evidence="6" key="2">
    <citation type="submission" date="2021-01" db="EMBL/GenBank/DDBJ databases">
        <authorList>
            <person name="Mieszkin S."/>
            <person name="Pouder E."/>
            <person name="Alain K."/>
        </authorList>
    </citation>
    <scope>NUCLEOTIDE SEQUENCE</scope>
    <source>
        <strain evidence="6">HW T2.11</strain>
    </source>
</reference>
<dbReference type="Gene3D" id="1.10.260.40">
    <property type="entry name" value="lambda repressor-like DNA-binding domains"/>
    <property type="match status" value="1"/>
</dbReference>